<reference evidence="2" key="1">
    <citation type="submission" date="2014-05" db="EMBL/GenBank/DDBJ databases">
        <authorList>
            <person name="Chronopoulou M."/>
        </authorList>
    </citation>
    <scope>NUCLEOTIDE SEQUENCE</scope>
    <source>
        <tissue evidence="2">Whole organism</tissue>
    </source>
</reference>
<name>A0A0K2VKD3_LEPSM</name>
<evidence type="ECO:0000313" key="2">
    <source>
        <dbReference type="EMBL" id="CDW50913.1"/>
    </source>
</evidence>
<accession>A0A0K2VKD3</accession>
<sequence length="22" mass="2707">MDLKRRYQMDLKKQKIVGPCKK</sequence>
<proteinExistence type="predicted"/>
<organism evidence="2">
    <name type="scientific">Lepeophtheirus salmonis</name>
    <name type="common">Salmon louse</name>
    <name type="synonym">Caligus salmonis</name>
    <dbReference type="NCBI Taxonomy" id="72036"/>
    <lineage>
        <taxon>Eukaryota</taxon>
        <taxon>Metazoa</taxon>
        <taxon>Ecdysozoa</taxon>
        <taxon>Arthropoda</taxon>
        <taxon>Crustacea</taxon>
        <taxon>Multicrustacea</taxon>
        <taxon>Hexanauplia</taxon>
        <taxon>Copepoda</taxon>
        <taxon>Siphonostomatoida</taxon>
        <taxon>Caligidae</taxon>
        <taxon>Lepeophtheirus</taxon>
    </lineage>
</organism>
<dbReference type="EMBL" id="HACA01033552">
    <property type="protein sequence ID" value="CDW50913.1"/>
    <property type="molecule type" value="Transcribed_RNA"/>
</dbReference>
<protein>
    <submittedName>
        <fullName evidence="2">Uncharacterized protein</fullName>
    </submittedName>
</protein>
<feature type="region of interest" description="Disordered" evidence="1">
    <location>
        <begin position="1"/>
        <end position="22"/>
    </location>
</feature>
<feature type="compositionally biased region" description="Basic and acidic residues" evidence="1">
    <location>
        <begin position="1"/>
        <end position="13"/>
    </location>
</feature>
<dbReference type="AlphaFoldDB" id="A0A0K2VKD3"/>
<evidence type="ECO:0000256" key="1">
    <source>
        <dbReference type="SAM" id="MobiDB-lite"/>
    </source>
</evidence>